<keyword evidence="1" id="KW-0812">Transmembrane</keyword>
<protein>
    <submittedName>
        <fullName evidence="2">Uncharacterized protein</fullName>
    </submittedName>
</protein>
<keyword evidence="1" id="KW-1133">Transmembrane helix</keyword>
<accession>A0A1G9UVE9</accession>
<organism evidence="2 3">
    <name type="scientific">Haloarchaeobius iranensis</name>
    <dbReference type="NCBI Taxonomy" id="996166"/>
    <lineage>
        <taxon>Archaea</taxon>
        <taxon>Methanobacteriati</taxon>
        <taxon>Methanobacteriota</taxon>
        <taxon>Stenosarchaea group</taxon>
        <taxon>Halobacteria</taxon>
        <taxon>Halobacteriales</taxon>
        <taxon>Halorubellaceae</taxon>
        <taxon>Haloarchaeobius</taxon>
    </lineage>
</organism>
<reference evidence="2 3" key="1">
    <citation type="submission" date="2016-10" db="EMBL/GenBank/DDBJ databases">
        <authorList>
            <person name="de Groot N.N."/>
        </authorList>
    </citation>
    <scope>NUCLEOTIDE SEQUENCE [LARGE SCALE GENOMIC DNA]</scope>
    <source>
        <strain evidence="3">EB21,IBRC-M 10013,KCTC 4048</strain>
    </source>
</reference>
<dbReference type="STRING" id="996166.SAMN05192554_10523"/>
<dbReference type="EMBL" id="FNIA01000005">
    <property type="protein sequence ID" value="SDM63777.1"/>
    <property type="molecule type" value="Genomic_DNA"/>
</dbReference>
<dbReference type="AlphaFoldDB" id="A0A1G9UVE9"/>
<proteinExistence type="predicted"/>
<evidence type="ECO:0000313" key="3">
    <source>
        <dbReference type="Proteomes" id="UP000199370"/>
    </source>
</evidence>
<sequence length="41" mass="3997">MNASTVAIAAGLGLFVLPIPGTFITGALVVLAGGLARWLGS</sequence>
<keyword evidence="3" id="KW-1185">Reference proteome</keyword>
<keyword evidence="1" id="KW-0472">Membrane</keyword>
<dbReference type="Proteomes" id="UP000199370">
    <property type="component" value="Unassembled WGS sequence"/>
</dbReference>
<gene>
    <name evidence="2" type="ORF">SAMN05192554_10523</name>
</gene>
<name>A0A1G9UVE9_9EURY</name>
<dbReference type="RefSeq" id="WP_257299128.1">
    <property type="nucleotide sequence ID" value="NZ_FNIA01000005.1"/>
</dbReference>
<evidence type="ECO:0000313" key="2">
    <source>
        <dbReference type="EMBL" id="SDM63777.1"/>
    </source>
</evidence>
<feature type="transmembrane region" description="Helical" evidence="1">
    <location>
        <begin position="6"/>
        <end position="36"/>
    </location>
</feature>
<evidence type="ECO:0000256" key="1">
    <source>
        <dbReference type="SAM" id="Phobius"/>
    </source>
</evidence>